<comment type="function">
    <text evidence="17">Catalyzes the dehydration of the S-form of NAD(P)HX at the expense of ADP, which is converted to AMP. Together with NAD(P)HX epimerase, which catalyzes the epimerization of the S- and R-forms, the enzyme allows the repair of both epimers of NAD(P)HX, a damaged form of NAD(P)H that is a result of enzymatic or heat-dependent hydration.</text>
</comment>
<dbReference type="PROSITE" id="PS51383">
    <property type="entry name" value="YJEF_C_3"/>
    <property type="match status" value="1"/>
</dbReference>
<evidence type="ECO:0000256" key="16">
    <source>
        <dbReference type="ARBA" id="ARBA00049209"/>
    </source>
</evidence>
<keyword evidence="10 17" id="KW-0520">NAD</keyword>
<evidence type="ECO:0000256" key="17">
    <source>
        <dbReference type="HAMAP-Rule" id="MF_01965"/>
    </source>
</evidence>
<keyword evidence="5 18" id="KW-0479">Metal-binding</keyword>
<evidence type="ECO:0000256" key="19">
    <source>
        <dbReference type="SAM" id="MobiDB-lite"/>
    </source>
</evidence>
<dbReference type="InterPro" id="IPR000631">
    <property type="entry name" value="CARKD"/>
</dbReference>
<evidence type="ECO:0000256" key="15">
    <source>
        <dbReference type="ARBA" id="ARBA00048238"/>
    </source>
</evidence>
<keyword evidence="9 18" id="KW-0630">Potassium</keyword>
<evidence type="ECO:0000313" key="23">
    <source>
        <dbReference type="Proteomes" id="UP000435304"/>
    </source>
</evidence>
<evidence type="ECO:0000259" key="20">
    <source>
        <dbReference type="PROSITE" id="PS51383"/>
    </source>
</evidence>
<dbReference type="PANTHER" id="PTHR12592:SF0">
    <property type="entry name" value="ATP-DEPENDENT (S)-NAD(P)H-HYDRATE DEHYDRATASE"/>
    <property type="match status" value="1"/>
</dbReference>
<feature type="binding site" evidence="17">
    <location>
        <position position="304"/>
    </location>
    <ligand>
        <name>(6S)-NADPHX</name>
        <dbReference type="ChEBI" id="CHEBI:64076"/>
    </ligand>
</feature>
<evidence type="ECO:0000256" key="1">
    <source>
        <dbReference type="ARBA" id="ARBA00000013"/>
    </source>
</evidence>
<comment type="similarity">
    <text evidence="4 18">In the C-terminal section; belongs to the NnrD/CARKD family.</text>
</comment>
<accession>A0A6A9UY37</accession>
<dbReference type="InterPro" id="IPR029056">
    <property type="entry name" value="Ribokinase-like"/>
</dbReference>
<feature type="binding site" evidence="17">
    <location>
        <position position="360"/>
    </location>
    <ligand>
        <name>(6S)-NADPHX</name>
        <dbReference type="ChEBI" id="CHEBI:64076"/>
    </ligand>
</feature>
<evidence type="ECO:0000256" key="13">
    <source>
        <dbReference type="ARBA" id="ARBA00023268"/>
    </source>
</evidence>
<keyword evidence="12 17" id="KW-0456">Lyase</keyword>
<dbReference type="GO" id="GO:0052855">
    <property type="term" value="F:ADP-dependent NAD(P)H-hydrate dehydratase activity"/>
    <property type="evidence" value="ECO:0007669"/>
    <property type="project" value="UniProtKB-UniRule"/>
</dbReference>
<dbReference type="CDD" id="cd01171">
    <property type="entry name" value="YXKO-related"/>
    <property type="match status" value="1"/>
</dbReference>
<comment type="catalytic activity">
    <reaction evidence="16 17 18">
        <text>(6S)-NADPHX + ADP = AMP + phosphate + NADPH + H(+)</text>
        <dbReference type="Rhea" id="RHEA:32235"/>
        <dbReference type="ChEBI" id="CHEBI:15378"/>
        <dbReference type="ChEBI" id="CHEBI:43474"/>
        <dbReference type="ChEBI" id="CHEBI:57783"/>
        <dbReference type="ChEBI" id="CHEBI:64076"/>
        <dbReference type="ChEBI" id="CHEBI:456215"/>
        <dbReference type="ChEBI" id="CHEBI:456216"/>
        <dbReference type="EC" id="4.2.1.136"/>
    </reaction>
</comment>
<sequence length="504" mass="50830">MLVAHRVDHIRAAEESEMAALEASGRPAGELMQRAAAALATAVLDELGGGYGRSVLVLANSGGNGGDALHAGARLLRRGVAVRACATSSQGLHRGGAHALLAAGGRTVELGEAEALLQAGRVDLVLDGALGIGGRGGLTGTASRLAEVCARTGARVLAVDLPSGLVADSGAVHESFTATRTVTFGTRRLVHLQQPAASRCGRVEVADIGLRLPEPDLRGWEVADLAAALPVPGPTDHKYSRGVVGLDTGSAQYPGAALLGVLGAVHTGVGMVRYLGSAAETVTARLPNVVTAAGRVQALVLGSGWGADEDGPRRLREAFARTHDEGSALLLDADALAALPALVEDPTPRPAPDRLLLTPHAGELARLLDRDRDDVETDPLGAAREAATRYGATVLLKGASQYVVRPGVDVVDVALPGPAWTGQAGSGDVLAGICGSLLAGGLPAGDAAAAGASLQALAAARHPGPQPPQTLAERLPELVAGLTSAPGATRRRAGTAEVGAQWGP</sequence>
<evidence type="ECO:0000256" key="8">
    <source>
        <dbReference type="ARBA" id="ARBA00022857"/>
    </source>
</evidence>
<gene>
    <name evidence="17" type="primary">nnrD</name>
    <name evidence="22" type="ORF">GC722_09970</name>
</gene>
<feature type="domain" description="YjeF C-terminal" evidence="20">
    <location>
        <begin position="221"/>
        <end position="482"/>
    </location>
</feature>
<dbReference type="Gene3D" id="3.40.1190.20">
    <property type="match status" value="1"/>
</dbReference>
<feature type="binding site" evidence="17">
    <location>
        <position position="427"/>
    </location>
    <ligand>
        <name>AMP</name>
        <dbReference type="ChEBI" id="CHEBI:456215"/>
    </ligand>
</feature>
<evidence type="ECO:0000259" key="21">
    <source>
        <dbReference type="PROSITE" id="PS51385"/>
    </source>
</evidence>
<evidence type="ECO:0000256" key="4">
    <source>
        <dbReference type="ARBA" id="ARBA00009524"/>
    </source>
</evidence>
<evidence type="ECO:0000256" key="3">
    <source>
        <dbReference type="ARBA" id="ARBA00006001"/>
    </source>
</evidence>
<dbReference type="HAMAP" id="MF_01965">
    <property type="entry name" value="NADHX_dehydratase"/>
    <property type="match status" value="1"/>
</dbReference>
<dbReference type="PIRSF" id="PIRSF017184">
    <property type="entry name" value="Nnr"/>
    <property type="match status" value="1"/>
</dbReference>
<dbReference type="RefSeq" id="WP_331714647.1">
    <property type="nucleotide sequence ID" value="NZ_WPCU01000006.1"/>
</dbReference>
<keyword evidence="23" id="KW-1185">Reference proteome</keyword>
<feature type="region of interest" description="Disordered" evidence="19">
    <location>
        <begin position="482"/>
        <end position="504"/>
    </location>
</feature>
<evidence type="ECO:0000256" key="14">
    <source>
        <dbReference type="ARBA" id="ARBA00025153"/>
    </source>
</evidence>
<comment type="caution">
    <text evidence="17">Lacks conserved residue(s) required for the propagation of feature annotation.</text>
</comment>
<dbReference type="InterPro" id="IPR030677">
    <property type="entry name" value="Nnr"/>
</dbReference>
<reference evidence="22 23" key="1">
    <citation type="submission" date="2019-12" db="EMBL/GenBank/DDBJ databases">
        <title>Auraticoccus cholistani sp. nov., an actinomycete isolated from soil of Cholistan desert.</title>
        <authorList>
            <person name="Cheema M.T."/>
        </authorList>
    </citation>
    <scope>NUCLEOTIDE SEQUENCE [LARGE SCALE GENOMIC DNA]</scope>
    <source>
        <strain evidence="22 23">F435</strain>
    </source>
</reference>
<comment type="catalytic activity">
    <reaction evidence="15 17 18">
        <text>(6S)-NADHX + ADP = AMP + phosphate + NADH + H(+)</text>
        <dbReference type="Rhea" id="RHEA:32223"/>
        <dbReference type="ChEBI" id="CHEBI:15378"/>
        <dbReference type="ChEBI" id="CHEBI:43474"/>
        <dbReference type="ChEBI" id="CHEBI:57945"/>
        <dbReference type="ChEBI" id="CHEBI:64074"/>
        <dbReference type="ChEBI" id="CHEBI:456215"/>
        <dbReference type="ChEBI" id="CHEBI:456216"/>
        <dbReference type="EC" id="4.2.1.136"/>
    </reaction>
</comment>
<keyword evidence="7 17" id="KW-0067">ATP-binding</keyword>
<dbReference type="GO" id="GO:0052856">
    <property type="term" value="F:NAD(P)HX epimerase activity"/>
    <property type="evidence" value="ECO:0007669"/>
    <property type="project" value="UniProtKB-EC"/>
</dbReference>
<evidence type="ECO:0000256" key="9">
    <source>
        <dbReference type="ARBA" id="ARBA00022958"/>
    </source>
</evidence>
<evidence type="ECO:0000256" key="2">
    <source>
        <dbReference type="ARBA" id="ARBA00000909"/>
    </source>
</evidence>
<keyword evidence="11 18" id="KW-0413">Isomerase</keyword>
<dbReference type="Proteomes" id="UP000435304">
    <property type="component" value="Unassembled WGS sequence"/>
</dbReference>
<dbReference type="PROSITE" id="PS51385">
    <property type="entry name" value="YJEF_N"/>
    <property type="match status" value="1"/>
</dbReference>
<dbReference type="PANTHER" id="PTHR12592">
    <property type="entry name" value="ATP-DEPENDENT (S)-NAD(P)H-HYDRATE DEHYDRATASE FAMILY MEMBER"/>
    <property type="match status" value="1"/>
</dbReference>
<comment type="similarity">
    <text evidence="3 18">In the N-terminal section; belongs to the NnrE/AIBP family.</text>
</comment>
<dbReference type="AlphaFoldDB" id="A0A6A9UY37"/>
<dbReference type="InterPro" id="IPR036652">
    <property type="entry name" value="YjeF_N_dom_sf"/>
</dbReference>
<dbReference type="Pfam" id="PF01256">
    <property type="entry name" value="Carb_kinase"/>
    <property type="match status" value="1"/>
</dbReference>
<evidence type="ECO:0000256" key="6">
    <source>
        <dbReference type="ARBA" id="ARBA00022741"/>
    </source>
</evidence>
<dbReference type="GO" id="GO:0005524">
    <property type="term" value="F:ATP binding"/>
    <property type="evidence" value="ECO:0007669"/>
    <property type="project" value="UniProtKB-UniRule"/>
</dbReference>
<dbReference type="GO" id="GO:0046496">
    <property type="term" value="P:nicotinamide nucleotide metabolic process"/>
    <property type="evidence" value="ECO:0007669"/>
    <property type="project" value="UniProtKB-UniRule"/>
</dbReference>
<comment type="caution">
    <text evidence="22">The sequence shown here is derived from an EMBL/GenBank/DDBJ whole genome shotgun (WGS) entry which is preliminary data.</text>
</comment>
<evidence type="ECO:0000256" key="10">
    <source>
        <dbReference type="ARBA" id="ARBA00023027"/>
    </source>
</evidence>
<evidence type="ECO:0000256" key="12">
    <source>
        <dbReference type="ARBA" id="ARBA00023239"/>
    </source>
</evidence>
<organism evidence="22 23">
    <name type="scientific">Auraticoccus cholistanensis</name>
    <dbReference type="NCBI Taxonomy" id="2656650"/>
    <lineage>
        <taxon>Bacteria</taxon>
        <taxon>Bacillati</taxon>
        <taxon>Actinomycetota</taxon>
        <taxon>Actinomycetes</taxon>
        <taxon>Propionibacteriales</taxon>
        <taxon>Propionibacteriaceae</taxon>
        <taxon>Auraticoccus</taxon>
    </lineage>
</organism>
<protein>
    <recommendedName>
        <fullName evidence="17">ADP-dependent (S)-NAD(P)H-hydrate dehydratase</fullName>
        <ecNumber evidence="17">4.2.1.136</ecNumber>
    </recommendedName>
    <alternativeName>
        <fullName evidence="17">ADP-dependent NAD(P)HX dehydratase</fullName>
    </alternativeName>
</protein>
<dbReference type="SUPFAM" id="SSF53613">
    <property type="entry name" value="Ribokinase-like"/>
    <property type="match status" value="1"/>
</dbReference>
<dbReference type="GO" id="GO:0046872">
    <property type="term" value="F:metal ion binding"/>
    <property type="evidence" value="ECO:0007669"/>
    <property type="project" value="UniProtKB-UniRule"/>
</dbReference>
<dbReference type="InterPro" id="IPR004443">
    <property type="entry name" value="YjeF_N_dom"/>
</dbReference>
<evidence type="ECO:0000256" key="5">
    <source>
        <dbReference type="ARBA" id="ARBA00022723"/>
    </source>
</evidence>
<comment type="similarity">
    <text evidence="17">Belongs to the NnrD/CARKD family.</text>
</comment>
<comment type="cofactor">
    <cofactor evidence="18">
        <name>K(+)</name>
        <dbReference type="ChEBI" id="CHEBI:29103"/>
    </cofactor>
    <text evidence="18">Binds 1 potassium ion per subunit.</text>
</comment>
<evidence type="ECO:0000313" key="22">
    <source>
        <dbReference type="EMBL" id="MVA76347.1"/>
    </source>
</evidence>
<keyword evidence="13" id="KW-0511">Multifunctional enzyme</keyword>
<comment type="catalytic activity">
    <reaction evidence="1 18">
        <text>(6R)-NADHX = (6S)-NADHX</text>
        <dbReference type="Rhea" id="RHEA:32215"/>
        <dbReference type="ChEBI" id="CHEBI:64074"/>
        <dbReference type="ChEBI" id="CHEBI:64075"/>
        <dbReference type="EC" id="5.1.99.6"/>
    </reaction>
</comment>
<evidence type="ECO:0000256" key="11">
    <source>
        <dbReference type="ARBA" id="ARBA00023235"/>
    </source>
</evidence>
<dbReference type="Pfam" id="PF03853">
    <property type="entry name" value="YjeF_N"/>
    <property type="match status" value="1"/>
</dbReference>
<keyword evidence="8 17" id="KW-0521">NADP</keyword>
<comment type="catalytic activity">
    <reaction evidence="2 18">
        <text>(6R)-NADPHX = (6S)-NADPHX</text>
        <dbReference type="Rhea" id="RHEA:32227"/>
        <dbReference type="ChEBI" id="CHEBI:64076"/>
        <dbReference type="ChEBI" id="CHEBI:64077"/>
        <dbReference type="EC" id="5.1.99.6"/>
    </reaction>
</comment>
<dbReference type="GO" id="GO:0110051">
    <property type="term" value="P:metabolite repair"/>
    <property type="evidence" value="ECO:0007669"/>
    <property type="project" value="TreeGrafter"/>
</dbReference>
<comment type="function">
    <text evidence="14 18">Bifunctional enzyme that catalyzes the epimerization of the S- and R-forms of NAD(P)HX and the dehydration of the S-form of NAD(P)HX at the expense of ADP, which is converted to AMP. This allows the repair of both epimers of NAD(P)HX, a damaged form of NAD(P)H that is a result of enzymatic or heat-dependent hydration.</text>
</comment>
<comment type="subunit">
    <text evidence="17">Homotetramer.</text>
</comment>
<comment type="cofactor">
    <cofactor evidence="17">
        <name>Mg(2+)</name>
        <dbReference type="ChEBI" id="CHEBI:18420"/>
    </cofactor>
</comment>
<evidence type="ECO:0000256" key="7">
    <source>
        <dbReference type="ARBA" id="ARBA00022840"/>
    </source>
</evidence>
<feature type="binding site" evidence="17">
    <location>
        <position position="256"/>
    </location>
    <ligand>
        <name>(6S)-NADPHX</name>
        <dbReference type="ChEBI" id="CHEBI:64076"/>
    </ligand>
</feature>
<name>A0A6A9UY37_9ACTN</name>
<evidence type="ECO:0000256" key="18">
    <source>
        <dbReference type="PIRNR" id="PIRNR017184"/>
    </source>
</evidence>
<dbReference type="EC" id="4.2.1.136" evidence="17"/>
<feature type="compositionally biased region" description="Low complexity" evidence="19">
    <location>
        <begin position="495"/>
        <end position="504"/>
    </location>
</feature>
<proteinExistence type="inferred from homology"/>
<dbReference type="EMBL" id="WPCU01000006">
    <property type="protein sequence ID" value="MVA76347.1"/>
    <property type="molecule type" value="Genomic_DNA"/>
</dbReference>
<keyword evidence="6 17" id="KW-0547">Nucleotide-binding</keyword>
<dbReference type="Gene3D" id="3.40.50.10260">
    <property type="entry name" value="YjeF N-terminal domain"/>
    <property type="match status" value="1"/>
</dbReference>
<dbReference type="SUPFAM" id="SSF64153">
    <property type="entry name" value="YjeF N-terminal domain-like"/>
    <property type="match status" value="1"/>
</dbReference>
<feature type="binding site" evidence="17">
    <location>
        <position position="428"/>
    </location>
    <ligand>
        <name>(6S)-NADPHX</name>
        <dbReference type="ChEBI" id="CHEBI:64076"/>
    </ligand>
</feature>
<feature type="domain" description="YjeF N-terminal" evidence="21">
    <location>
        <begin position="13"/>
        <end position="216"/>
    </location>
</feature>